<dbReference type="InterPro" id="IPR036388">
    <property type="entry name" value="WH-like_DNA-bd_sf"/>
</dbReference>
<evidence type="ECO:0000256" key="4">
    <source>
        <dbReference type="ARBA" id="ARBA00023163"/>
    </source>
</evidence>
<dbReference type="InterPro" id="IPR009057">
    <property type="entry name" value="Homeodomain-like_sf"/>
</dbReference>
<evidence type="ECO:0000256" key="3">
    <source>
        <dbReference type="ARBA" id="ARBA00023125"/>
    </source>
</evidence>
<sequence>MSRALMHTAARMHYLDGLSQVEVSRRMEVSTATVSRLLAQAREEGIVRIEVIDIEEVGELGGRLAAALGLKAVRVSEAGRAATLAPEVGTLLTDAGLAPGGVVAIGWGRAVQSVVAAGLPPCPGVTIVPAMGGVNETEGHFQINEFVRSAAAQMGGVGQLLHAPSIVSRKLSALLEQDPGIARLIGLWDEVDAAILGIGRYERGRAGIDMSFSEAQAERIVGDVLRHYFDAEGRAIRWPGQENLLSINEEQLRRVPLCIGVAHGREKAEAIVGAARSGMVNALVTDMQAATRILELVEREDR</sequence>
<dbReference type="PANTHER" id="PTHR34294">
    <property type="entry name" value="TRANSCRIPTIONAL REGULATOR-RELATED"/>
    <property type="match status" value="1"/>
</dbReference>
<dbReference type="HOGENOM" id="CLU_054506_1_1_5"/>
<comment type="caution">
    <text evidence="6">The sequence shown here is derived from an EMBL/GenBank/DDBJ whole genome shotgun (WGS) entry which is preliminary data.</text>
</comment>
<dbReference type="InterPro" id="IPR051054">
    <property type="entry name" value="SorC_transcr_regulators"/>
</dbReference>
<evidence type="ECO:0000313" key="7">
    <source>
        <dbReference type="Proteomes" id="UP000003635"/>
    </source>
</evidence>
<dbReference type="eggNOG" id="COG2390">
    <property type="taxonomic scope" value="Bacteria"/>
</dbReference>
<dbReference type="AlphaFoldDB" id="Q2CGB4"/>
<evidence type="ECO:0000256" key="2">
    <source>
        <dbReference type="ARBA" id="ARBA00023015"/>
    </source>
</evidence>
<reference evidence="6 7" key="1">
    <citation type="journal article" date="2010" name="J. Bacteriol.">
        <title>Genome sequences of Oceanicola granulosus HTCC2516(T) and Oceanicola batsensis HTCC2597(TDelta).</title>
        <authorList>
            <person name="Thrash J.C."/>
            <person name="Cho J.C."/>
            <person name="Vergin K.L."/>
            <person name="Giovannoni S.J."/>
        </authorList>
    </citation>
    <scope>NUCLEOTIDE SEQUENCE [LARGE SCALE GENOMIC DNA]</scope>
    <source>
        <strain evidence="7">ATCC BAA-861 / DSM 15982 / KCTC 12143 / HTCC2516</strain>
    </source>
</reference>
<keyword evidence="3" id="KW-0238">DNA-binding</keyword>
<dbReference type="SUPFAM" id="SSF46689">
    <property type="entry name" value="Homeodomain-like"/>
    <property type="match status" value="1"/>
</dbReference>
<feature type="domain" description="Sugar-binding" evidence="5">
    <location>
        <begin position="57"/>
        <end position="295"/>
    </location>
</feature>
<comment type="similarity">
    <text evidence="1">Belongs to the SorC transcriptional regulatory family.</text>
</comment>
<protein>
    <submittedName>
        <fullName evidence="6">Transcriptional regulator</fullName>
    </submittedName>
</protein>
<dbReference type="STRING" id="314256.OG2516_07061"/>
<dbReference type="Gene3D" id="3.40.50.1360">
    <property type="match status" value="1"/>
</dbReference>
<dbReference type="InterPro" id="IPR037171">
    <property type="entry name" value="NagB/RpiA_transferase-like"/>
</dbReference>
<dbReference type="Gene3D" id="1.10.10.10">
    <property type="entry name" value="Winged helix-like DNA-binding domain superfamily/Winged helix DNA-binding domain"/>
    <property type="match status" value="1"/>
</dbReference>
<keyword evidence="2" id="KW-0805">Transcription regulation</keyword>
<keyword evidence="7" id="KW-1185">Reference proteome</keyword>
<name>Q2CGB4_OCEGH</name>
<dbReference type="GO" id="GO:0003677">
    <property type="term" value="F:DNA binding"/>
    <property type="evidence" value="ECO:0007669"/>
    <property type="project" value="UniProtKB-KW"/>
</dbReference>
<gene>
    <name evidence="6" type="ORF">OG2516_07061</name>
</gene>
<accession>Q2CGB4</accession>
<dbReference type="SUPFAM" id="SSF100950">
    <property type="entry name" value="NagB/RpiA/CoA transferase-like"/>
    <property type="match status" value="1"/>
</dbReference>
<dbReference type="GO" id="GO:0030246">
    <property type="term" value="F:carbohydrate binding"/>
    <property type="evidence" value="ECO:0007669"/>
    <property type="project" value="InterPro"/>
</dbReference>
<dbReference type="Proteomes" id="UP000003635">
    <property type="component" value="Unassembled WGS sequence"/>
</dbReference>
<keyword evidence="4" id="KW-0804">Transcription</keyword>
<evidence type="ECO:0000259" key="5">
    <source>
        <dbReference type="Pfam" id="PF04198"/>
    </source>
</evidence>
<dbReference type="PANTHER" id="PTHR34294:SF1">
    <property type="entry name" value="TRANSCRIPTIONAL REGULATOR LSRR"/>
    <property type="match status" value="1"/>
</dbReference>
<evidence type="ECO:0000256" key="1">
    <source>
        <dbReference type="ARBA" id="ARBA00010466"/>
    </source>
</evidence>
<dbReference type="RefSeq" id="WP_007254938.1">
    <property type="nucleotide sequence ID" value="NZ_CH724107.1"/>
</dbReference>
<proteinExistence type="inferred from homology"/>
<dbReference type="EMBL" id="AAOT01000009">
    <property type="protein sequence ID" value="EAR51804.1"/>
    <property type="molecule type" value="Genomic_DNA"/>
</dbReference>
<organism evidence="6 7">
    <name type="scientific">Oceanicola granulosus (strain ATCC BAA-861 / DSM 15982 / KCTC 12143 / HTCC2516)</name>
    <dbReference type="NCBI Taxonomy" id="314256"/>
    <lineage>
        <taxon>Bacteria</taxon>
        <taxon>Pseudomonadati</taxon>
        <taxon>Pseudomonadota</taxon>
        <taxon>Alphaproteobacteria</taxon>
        <taxon>Rhodobacterales</taxon>
        <taxon>Roseobacteraceae</taxon>
        <taxon>Oceanicola</taxon>
    </lineage>
</organism>
<evidence type="ECO:0000313" key="6">
    <source>
        <dbReference type="EMBL" id="EAR51804.1"/>
    </source>
</evidence>
<dbReference type="Pfam" id="PF04198">
    <property type="entry name" value="Sugar-bind"/>
    <property type="match status" value="1"/>
</dbReference>
<dbReference type="InterPro" id="IPR007324">
    <property type="entry name" value="Sugar-bd_dom_put"/>
</dbReference>